<protein>
    <submittedName>
        <fullName evidence="1">Uncharacterized protein</fullName>
    </submittedName>
</protein>
<sequence length="294" mass="33841">MSFSKYLRTKLNDEGINSKSLIAKLQLFSPVFEKLDPVTLSRWLNDRTLPSLEKQLLALQCFESKFYPYLEYINSPSVSRSLTKVYESVFNNIESSYHSILMHRDCDLSIKPSIEEMNWSELKNSVPNFYESISTYKPLFLEAGKYSQSNMTFCSIRSESKVISHLSISNDIEVLSSLFNGRLDIDFRSKSLFFNIGYYACRKHYNMLVGVILNYICDKYESIEDFYVVARGTDFLCLLESFGGELISANRESGVIGNVYLVKLNLIKVLINPFIFSLLIESSEVYQEINEGLL</sequence>
<proteinExistence type="predicted"/>
<dbReference type="AlphaFoldDB" id="A7MRS8"/>
<dbReference type="EMBL" id="CP000789">
    <property type="protein sequence ID" value="ABU70609.1"/>
    <property type="molecule type" value="Genomic_DNA"/>
</dbReference>
<dbReference type="PATRIC" id="fig|338187.25.peg.1024"/>
<evidence type="ECO:0000313" key="2">
    <source>
        <dbReference type="Proteomes" id="UP000008152"/>
    </source>
</evidence>
<organism evidence="1 2">
    <name type="scientific">Vibrio campbellii (strain ATCC BAA-1116)</name>
    <dbReference type="NCBI Taxonomy" id="2902295"/>
    <lineage>
        <taxon>Bacteria</taxon>
        <taxon>Pseudomonadati</taxon>
        <taxon>Pseudomonadota</taxon>
        <taxon>Gammaproteobacteria</taxon>
        <taxon>Vibrionales</taxon>
        <taxon>Vibrionaceae</taxon>
        <taxon>Vibrio</taxon>
    </lineage>
</organism>
<evidence type="ECO:0000313" key="1">
    <source>
        <dbReference type="EMBL" id="ABU70609.1"/>
    </source>
</evidence>
<accession>A7MRS8</accession>
<dbReference type="RefSeq" id="WP_012127475.1">
    <property type="nucleotide sequence ID" value="NC_009783.1"/>
</dbReference>
<dbReference type="KEGG" id="vha:VIBHAR_01640"/>
<reference evidence="1 2" key="1">
    <citation type="submission" date="2007-08" db="EMBL/GenBank/DDBJ databases">
        <authorList>
            <consortium name="The Vibrio harveyi Genome Sequencing Project"/>
            <person name="Bassler B."/>
            <person name="Clifton S.W."/>
            <person name="Fulton L."/>
            <person name="Delehaunty K."/>
            <person name="Fronick C."/>
            <person name="Harrison M."/>
            <person name="Markivic C."/>
            <person name="Fulton R."/>
            <person name="Tin-Wollam A.-M."/>
            <person name="Shah N."/>
            <person name="Pepin K."/>
            <person name="Nash W."/>
            <person name="Thiruvilangam P."/>
            <person name="Bhonagiri V."/>
            <person name="Waters C."/>
            <person name="Tu K.C."/>
            <person name="Irgon J."/>
            <person name="Wilson R.K."/>
        </authorList>
    </citation>
    <scope>NUCLEOTIDE SEQUENCE [LARGE SCALE GENOMIC DNA]</scope>
    <source>
        <strain evidence="2">ATCC BAA-1116 / BB120</strain>
    </source>
</reference>
<gene>
    <name evidence="1" type="ordered locus">VIBHAR_01640</name>
</gene>
<name>A7MRS8_VIBC1</name>
<dbReference type="Proteomes" id="UP000008152">
    <property type="component" value="Chromosome I"/>
</dbReference>